<keyword evidence="3" id="KW-1185">Reference proteome</keyword>
<accession>A0A4S8L7Q8</accession>
<feature type="region of interest" description="Disordered" evidence="1">
    <location>
        <begin position="158"/>
        <end position="194"/>
    </location>
</feature>
<dbReference type="Proteomes" id="UP000297245">
    <property type="component" value="Unassembled WGS sequence"/>
</dbReference>
<organism evidence="2 3">
    <name type="scientific">Dendrothele bispora (strain CBS 962.96)</name>
    <dbReference type="NCBI Taxonomy" id="1314807"/>
    <lineage>
        <taxon>Eukaryota</taxon>
        <taxon>Fungi</taxon>
        <taxon>Dikarya</taxon>
        <taxon>Basidiomycota</taxon>
        <taxon>Agaricomycotina</taxon>
        <taxon>Agaricomycetes</taxon>
        <taxon>Agaricomycetidae</taxon>
        <taxon>Agaricales</taxon>
        <taxon>Agaricales incertae sedis</taxon>
        <taxon>Dendrothele</taxon>
    </lineage>
</organism>
<dbReference type="EMBL" id="ML179592">
    <property type="protein sequence ID" value="THU84551.1"/>
    <property type="molecule type" value="Genomic_DNA"/>
</dbReference>
<dbReference type="AlphaFoldDB" id="A0A4S8L7Q8"/>
<evidence type="ECO:0000256" key="1">
    <source>
        <dbReference type="SAM" id="MobiDB-lite"/>
    </source>
</evidence>
<sequence>MITLLPPCRRRKLVNLIDALSHIHLCPRDDHNPSLQPFPTSHPSNPFPLLDAPSSTVKSDMHPPSAVYQHRLLKVVLHKDAAEGLQVLHKLAWKSSNRGSLFRPESADNDPGLDGFQYESIISTVGFEVLSMADRVLITPEYKAALSDAKRWFSGGKVLPTKGEDDPLDGGDVEMGSPEEEAPEGPKEEASEEVPWPVYDPKKRRHIFIVIGTPGVGKSLFLYYILVERLRAGLPTCFQTVPGSFTFWCEDGVFEIPLGESRLARVGEAIPTDAWFLVDSSEAYPTPDGSLKNIFVCIVQAASPRADHLRWTDKASTQHFRWCIKPSPLEESLIMRKLNCPATTDEQWQKFFKTYGPSTRLLTAHANTPDDFEVELRSKLHSMQLNTVQVQSFLFDTPITNMTTDEVSHWILGMKPGSRRNISTSTFHTPTILQIVKQEYESQWARQVQLAYDLFKRNPQLSVSAGHVLEDRVHDVLVNGGCWGMVKLSDPSKGTKNNIYRTHDAAPTERLTISSTGVCIDDCGVKQSTDGLKCIWFWSINGQSQSGYYRPLSSIQRTFDAYIVDAKSKSIFMIQITLAKKHDANKGGLEDLQVNYPGFVFHYIVVAGRQEVQIDMPQKADGMWKDRWCLWADEAMLFQKIT</sequence>
<dbReference type="PANTHER" id="PTHR33129">
    <property type="entry name" value="PROTEIN KINASE DOMAIN-CONTAINING PROTEIN-RELATED"/>
    <property type="match status" value="1"/>
</dbReference>
<proteinExistence type="predicted"/>
<gene>
    <name evidence="2" type="ORF">K435DRAFT_400571</name>
</gene>
<feature type="compositionally biased region" description="Acidic residues" evidence="1">
    <location>
        <begin position="166"/>
        <end position="183"/>
    </location>
</feature>
<dbReference type="PANTHER" id="PTHR33129:SF1">
    <property type="entry name" value="ATP-BINDING PROTEIN"/>
    <property type="match status" value="1"/>
</dbReference>
<evidence type="ECO:0000313" key="3">
    <source>
        <dbReference type="Proteomes" id="UP000297245"/>
    </source>
</evidence>
<reference evidence="2 3" key="1">
    <citation type="journal article" date="2019" name="Nat. Ecol. Evol.">
        <title>Megaphylogeny resolves global patterns of mushroom evolution.</title>
        <authorList>
            <person name="Varga T."/>
            <person name="Krizsan K."/>
            <person name="Foldi C."/>
            <person name="Dima B."/>
            <person name="Sanchez-Garcia M."/>
            <person name="Sanchez-Ramirez S."/>
            <person name="Szollosi G.J."/>
            <person name="Szarkandi J.G."/>
            <person name="Papp V."/>
            <person name="Albert L."/>
            <person name="Andreopoulos W."/>
            <person name="Angelini C."/>
            <person name="Antonin V."/>
            <person name="Barry K.W."/>
            <person name="Bougher N.L."/>
            <person name="Buchanan P."/>
            <person name="Buyck B."/>
            <person name="Bense V."/>
            <person name="Catcheside P."/>
            <person name="Chovatia M."/>
            <person name="Cooper J."/>
            <person name="Damon W."/>
            <person name="Desjardin D."/>
            <person name="Finy P."/>
            <person name="Geml J."/>
            <person name="Haridas S."/>
            <person name="Hughes K."/>
            <person name="Justo A."/>
            <person name="Karasinski D."/>
            <person name="Kautmanova I."/>
            <person name="Kiss B."/>
            <person name="Kocsube S."/>
            <person name="Kotiranta H."/>
            <person name="LaButti K.M."/>
            <person name="Lechner B.E."/>
            <person name="Liimatainen K."/>
            <person name="Lipzen A."/>
            <person name="Lukacs Z."/>
            <person name="Mihaltcheva S."/>
            <person name="Morgado L.N."/>
            <person name="Niskanen T."/>
            <person name="Noordeloos M.E."/>
            <person name="Ohm R.A."/>
            <person name="Ortiz-Santana B."/>
            <person name="Ovrebo C."/>
            <person name="Racz N."/>
            <person name="Riley R."/>
            <person name="Savchenko A."/>
            <person name="Shiryaev A."/>
            <person name="Soop K."/>
            <person name="Spirin V."/>
            <person name="Szebenyi C."/>
            <person name="Tomsovsky M."/>
            <person name="Tulloss R.E."/>
            <person name="Uehling J."/>
            <person name="Grigoriev I.V."/>
            <person name="Vagvolgyi C."/>
            <person name="Papp T."/>
            <person name="Martin F.M."/>
            <person name="Miettinen O."/>
            <person name="Hibbett D.S."/>
            <person name="Nagy L.G."/>
        </authorList>
    </citation>
    <scope>NUCLEOTIDE SEQUENCE [LARGE SCALE GENOMIC DNA]</scope>
    <source>
        <strain evidence="2 3">CBS 962.96</strain>
    </source>
</reference>
<name>A0A4S8L7Q8_DENBC</name>
<dbReference type="OrthoDB" id="2340858at2759"/>
<protein>
    <submittedName>
        <fullName evidence="2">Uncharacterized protein</fullName>
    </submittedName>
</protein>
<dbReference type="InterPro" id="IPR052980">
    <property type="entry name" value="Crinkler_effector"/>
</dbReference>
<evidence type="ECO:0000313" key="2">
    <source>
        <dbReference type="EMBL" id="THU84551.1"/>
    </source>
</evidence>